<dbReference type="AlphaFoldDB" id="A0A166Q7U3"/>
<evidence type="ECO:0000313" key="1">
    <source>
        <dbReference type="EMBL" id="KZP26854.1"/>
    </source>
</evidence>
<name>A0A166Q7U3_9AGAM</name>
<protein>
    <submittedName>
        <fullName evidence="1">Uncharacterized protein</fullName>
    </submittedName>
</protein>
<evidence type="ECO:0000313" key="2">
    <source>
        <dbReference type="Proteomes" id="UP000076532"/>
    </source>
</evidence>
<dbReference type="EMBL" id="KV417512">
    <property type="protein sequence ID" value="KZP26854.1"/>
    <property type="molecule type" value="Genomic_DNA"/>
</dbReference>
<gene>
    <name evidence="1" type="ORF">FIBSPDRAFT_854559</name>
</gene>
<accession>A0A166Q7U3</accession>
<dbReference type="Proteomes" id="UP000076532">
    <property type="component" value="Unassembled WGS sequence"/>
</dbReference>
<reference evidence="1 2" key="1">
    <citation type="journal article" date="2016" name="Mol. Biol. Evol.">
        <title>Comparative Genomics of Early-Diverging Mushroom-Forming Fungi Provides Insights into the Origins of Lignocellulose Decay Capabilities.</title>
        <authorList>
            <person name="Nagy L.G."/>
            <person name="Riley R."/>
            <person name="Tritt A."/>
            <person name="Adam C."/>
            <person name="Daum C."/>
            <person name="Floudas D."/>
            <person name="Sun H."/>
            <person name="Yadav J.S."/>
            <person name="Pangilinan J."/>
            <person name="Larsson K.H."/>
            <person name="Matsuura K."/>
            <person name="Barry K."/>
            <person name="Labutti K."/>
            <person name="Kuo R."/>
            <person name="Ohm R.A."/>
            <person name="Bhattacharya S.S."/>
            <person name="Shirouzu T."/>
            <person name="Yoshinaga Y."/>
            <person name="Martin F.M."/>
            <person name="Grigoriev I.V."/>
            <person name="Hibbett D.S."/>
        </authorList>
    </citation>
    <scope>NUCLEOTIDE SEQUENCE [LARGE SCALE GENOMIC DNA]</scope>
    <source>
        <strain evidence="1 2">CBS 109695</strain>
    </source>
</reference>
<organism evidence="1 2">
    <name type="scientific">Athelia psychrophila</name>
    <dbReference type="NCBI Taxonomy" id="1759441"/>
    <lineage>
        <taxon>Eukaryota</taxon>
        <taxon>Fungi</taxon>
        <taxon>Dikarya</taxon>
        <taxon>Basidiomycota</taxon>
        <taxon>Agaricomycotina</taxon>
        <taxon>Agaricomycetes</taxon>
        <taxon>Agaricomycetidae</taxon>
        <taxon>Atheliales</taxon>
        <taxon>Atheliaceae</taxon>
        <taxon>Athelia</taxon>
    </lineage>
</organism>
<keyword evidence="2" id="KW-1185">Reference proteome</keyword>
<sequence>MKPHTQCFTAKKRLDAFTLFFTVTKGVQIDTLEFVYGLKCDCPGPEYGYTCIKIWSCHQ</sequence>
<proteinExistence type="predicted"/>